<evidence type="ECO:0000256" key="4">
    <source>
        <dbReference type="ARBA" id="ARBA00022840"/>
    </source>
</evidence>
<feature type="compositionally biased region" description="Low complexity" evidence="7">
    <location>
        <begin position="19"/>
        <end position="48"/>
    </location>
</feature>
<dbReference type="Pfam" id="PF00069">
    <property type="entry name" value="Pkinase"/>
    <property type="match status" value="1"/>
</dbReference>
<evidence type="ECO:0000259" key="8">
    <source>
        <dbReference type="PROSITE" id="PS50011"/>
    </source>
</evidence>
<evidence type="ECO:0000256" key="2">
    <source>
        <dbReference type="ARBA" id="ARBA00022741"/>
    </source>
</evidence>
<dbReference type="EMBL" id="JAQQPM010000001">
    <property type="protein sequence ID" value="KAK2066878.1"/>
    <property type="molecule type" value="Genomic_DNA"/>
</dbReference>
<keyword evidence="1" id="KW-0808">Transferase</keyword>
<dbReference type="AlphaFoldDB" id="A0AAD9HWK1"/>
<dbReference type="GO" id="GO:0000165">
    <property type="term" value="P:MAPK cascade"/>
    <property type="evidence" value="ECO:0007669"/>
    <property type="project" value="UniProtKB-ARBA"/>
</dbReference>
<evidence type="ECO:0000313" key="9">
    <source>
        <dbReference type="EMBL" id="KAK2066878.1"/>
    </source>
</evidence>
<dbReference type="PROSITE" id="PS00108">
    <property type="entry name" value="PROTEIN_KINASE_ST"/>
    <property type="match status" value="1"/>
</dbReference>
<feature type="domain" description="Protein kinase" evidence="8">
    <location>
        <begin position="231"/>
        <end position="501"/>
    </location>
</feature>
<dbReference type="PANTHER" id="PTHR47448">
    <property type="entry name" value="DUAL SPECIFICITY MITOGEN-ACTIVATED PROTEIN KINASE KINASE DSOR1-LIKE PROTEIN"/>
    <property type="match status" value="1"/>
</dbReference>
<dbReference type="InterPro" id="IPR011009">
    <property type="entry name" value="Kinase-like_dom_sf"/>
</dbReference>
<sequence length="531" mass="56863">MGEHDGVSGEGAHHPVAVSSPDPSFQPSSQSSSSVPMLSSSPAPLLRSTIPGSRPSRTPRLGLAIPPSPNAKPVGSLGASAARPPLPTLHLATPMGSSAIPQEHPPGRSSTQGYSASGGSESSAAHSRSGSFGPLDGRASNPTSAGSQYSALSFASQYGIGPRPQGTPDPVSAVGSLYSNASESAAVGTEREGGLHGLENFDKLTLERARAQDVEELDDEGWRIASLEHRIVELGALGEGAGGAVTRCKLKGGKTVFALKVITTNPDADVKKQIVRELGFNKECASEHICRYYGAFVDPSTATISIAMEFCEGGSLDSIYKEVKRLGGRTGEKVLGKISEGVLRGLTYLHSKKIIHRDIKPSNILLCRTGEVKLCDFGVSGDFGTKGEANTFIGTSYYMAPERITGQVYTITSDVWSTGVTLLEVAQHRFPFPADGTETQPRAGMIDLLTYIVRQSVPKLKDEPTANIFWSDNFKYFIECCLEKDPTRRASPWRMLEHPWMTDMRTKRVNMARYLSQVWGWDNQGAAPPQA</sequence>
<dbReference type="InterPro" id="IPR050915">
    <property type="entry name" value="MAP_kinase_kinase"/>
</dbReference>
<name>A0AAD9HWK1_9PEZI</name>
<protein>
    <recommendedName>
        <fullName evidence="8">Protein kinase domain-containing protein</fullName>
    </recommendedName>
</protein>
<dbReference type="InterPro" id="IPR017441">
    <property type="entry name" value="Protein_kinase_ATP_BS"/>
</dbReference>
<feature type="compositionally biased region" description="Low complexity" evidence="7">
    <location>
        <begin position="113"/>
        <end position="133"/>
    </location>
</feature>
<dbReference type="SUPFAM" id="SSF56112">
    <property type="entry name" value="Protein kinase-like (PK-like)"/>
    <property type="match status" value="1"/>
</dbReference>
<dbReference type="PROSITE" id="PS50011">
    <property type="entry name" value="PROTEIN_KINASE_DOM"/>
    <property type="match status" value="1"/>
</dbReference>
<dbReference type="Proteomes" id="UP001217918">
    <property type="component" value="Unassembled WGS sequence"/>
</dbReference>
<proteinExistence type="inferred from homology"/>
<feature type="compositionally biased region" description="Basic and acidic residues" evidence="7">
    <location>
        <begin position="1"/>
        <end position="13"/>
    </location>
</feature>
<evidence type="ECO:0000313" key="10">
    <source>
        <dbReference type="Proteomes" id="UP001217918"/>
    </source>
</evidence>
<evidence type="ECO:0000256" key="5">
    <source>
        <dbReference type="ARBA" id="ARBA00038035"/>
    </source>
</evidence>
<dbReference type="FunFam" id="3.30.200.20:FF:000294">
    <property type="entry name" value="Map kinase kinase"/>
    <property type="match status" value="1"/>
</dbReference>
<keyword evidence="4 6" id="KW-0067">ATP-binding</keyword>
<keyword evidence="10" id="KW-1185">Reference proteome</keyword>
<dbReference type="PROSITE" id="PS00107">
    <property type="entry name" value="PROTEIN_KINASE_ATP"/>
    <property type="match status" value="1"/>
</dbReference>
<dbReference type="SMART" id="SM00220">
    <property type="entry name" value="S_TKc"/>
    <property type="match status" value="1"/>
</dbReference>
<evidence type="ECO:0000256" key="7">
    <source>
        <dbReference type="SAM" id="MobiDB-lite"/>
    </source>
</evidence>
<organism evidence="9 10">
    <name type="scientific">Phyllachora maydis</name>
    <dbReference type="NCBI Taxonomy" id="1825666"/>
    <lineage>
        <taxon>Eukaryota</taxon>
        <taxon>Fungi</taxon>
        <taxon>Dikarya</taxon>
        <taxon>Ascomycota</taxon>
        <taxon>Pezizomycotina</taxon>
        <taxon>Sordariomycetes</taxon>
        <taxon>Sordariomycetidae</taxon>
        <taxon>Phyllachorales</taxon>
        <taxon>Phyllachoraceae</taxon>
        <taxon>Phyllachora</taxon>
    </lineage>
</organism>
<dbReference type="GO" id="GO:0004672">
    <property type="term" value="F:protein kinase activity"/>
    <property type="evidence" value="ECO:0007669"/>
    <property type="project" value="InterPro"/>
</dbReference>
<reference evidence="9" key="1">
    <citation type="journal article" date="2023" name="Mol. Plant Microbe Interact.">
        <title>Elucidating the Obligate Nature and Biological Capacity of an Invasive Fungal Corn Pathogen.</title>
        <authorList>
            <person name="MacCready J.S."/>
            <person name="Roggenkamp E.M."/>
            <person name="Gdanetz K."/>
            <person name="Chilvers M.I."/>
        </authorList>
    </citation>
    <scope>NUCLEOTIDE SEQUENCE</scope>
    <source>
        <strain evidence="9">PM02</strain>
    </source>
</reference>
<dbReference type="Gene3D" id="3.30.200.20">
    <property type="entry name" value="Phosphorylase Kinase, domain 1"/>
    <property type="match status" value="1"/>
</dbReference>
<dbReference type="InterPro" id="IPR008271">
    <property type="entry name" value="Ser/Thr_kinase_AS"/>
</dbReference>
<gene>
    <name evidence="9" type="ORF">P8C59_000658</name>
</gene>
<comment type="similarity">
    <text evidence="5">Belongs to the protein kinase superfamily. STE Ser/Thr protein kinase family. MAP kinase kinase subfamily.</text>
</comment>
<feature type="region of interest" description="Disordered" evidence="7">
    <location>
        <begin position="1"/>
        <end position="148"/>
    </location>
</feature>
<evidence type="ECO:0000256" key="1">
    <source>
        <dbReference type="ARBA" id="ARBA00022679"/>
    </source>
</evidence>
<dbReference type="GO" id="GO:0005524">
    <property type="term" value="F:ATP binding"/>
    <property type="evidence" value="ECO:0007669"/>
    <property type="project" value="UniProtKB-UniRule"/>
</dbReference>
<dbReference type="FunFam" id="1.10.510.10:FF:000263">
    <property type="entry name" value="MAP kinase skh1/pek1"/>
    <property type="match status" value="1"/>
</dbReference>
<keyword evidence="2 6" id="KW-0547">Nucleotide-binding</keyword>
<accession>A0AAD9HWK1</accession>
<dbReference type="InterPro" id="IPR000719">
    <property type="entry name" value="Prot_kinase_dom"/>
</dbReference>
<dbReference type="PANTHER" id="PTHR47448:SF5">
    <property type="entry name" value="MITOGEN-ACTIVATED PROTEIN KINASE KINAE MKK2"/>
    <property type="match status" value="1"/>
</dbReference>
<comment type="caution">
    <text evidence="9">The sequence shown here is derived from an EMBL/GenBank/DDBJ whole genome shotgun (WGS) entry which is preliminary data.</text>
</comment>
<evidence type="ECO:0000256" key="3">
    <source>
        <dbReference type="ARBA" id="ARBA00022777"/>
    </source>
</evidence>
<keyword evidence="3" id="KW-0418">Kinase</keyword>
<dbReference type="Gene3D" id="1.10.510.10">
    <property type="entry name" value="Transferase(Phosphotransferase) domain 1"/>
    <property type="match status" value="1"/>
</dbReference>
<feature type="binding site" evidence="6">
    <location>
        <position position="260"/>
    </location>
    <ligand>
        <name>ATP</name>
        <dbReference type="ChEBI" id="CHEBI:30616"/>
    </ligand>
</feature>
<evidence type="ECO:0000256" key="6">
    <source>
        <dbReference type="PROSITE-ProRule" id="PRU10141"/>
    </source>
</evidence>